<proteinExistence type="predicted"/>
<reference evidence="1" key="1">
    <citation type="submission" date="2023-04" db="EMBL/GenBank/DDBJ databases">
        <title>Phytophthora fragariaefolia NBRC 109709.</title>
        <authorList>
            <person name="Ichikawa N."/>
            <person name="Sato H."/>
            <person name="Tonouchi N."/>
        </authorList>
    </citation>
    <scope>NUCLEOTIDE SEQUENCE</scope>
    <source>
        <strain evidence="1">NBRC 109709</strain>
    </source>
</reference>
<dbReference type="OrthoDB" id="92020at2759"/>
<protein>
    <submittedName>
        <fullName evidence="1">Unnamed protein product</fullName>
    </submittedName>
</protein>
<gene>
    <name evidence="1" type="ORF">Pfra01_001778200</name>
</gene>
<evidence type="ECO:0000313" key="1">
    <source>
        <dbReference type="EMBL" id="GMF47297.1"/>
    </source>
</evidence>
<name>A0A9W6XWE4_9STRA</name>
<keyword evidence="2" id="KW-1185">Reference proteome</keyword>
<sequence length="103" mass="11189">MTSRNALPLSTLFFIRDKSANAEAESAVAMQCTTCSSTATAPVAKSADPVQAKLKSLKLNGEVPSKRPAQHTSMSTDMVTKEKTNVVWRQFMISRAAMLANQR</sequence>
<dbReference type="AlphaFoldDB" id="A0A9W6XWE4"/>
<organism evidence="1 2">
    <name type="scientific">Phytophthora fragariaefolia</name>
    <dbReference type="NCBI Taxonomy" id="1490495"/>
    <lineage>
        <taxon>Eukaryota</taxon>
        <taxon>Sar</taxon>
        <taxon>Stramenopiles</taxon>
        <taxon>Oomycota</taxon>
        <taxon>Peronosporomycetes</taxon>
        <taxon>Peronosporales</taxon>
        <taxon>Peronosporaceae</taxon>
        <taxon>Phytophthora</taxon>
    </lineage>
</organism>
<dbReference type="EMBL" id="BSXT01002141">
    <property type="protein sequence ID" value="GMF47297.1"/>
    <property type="molecule type" value="Genomic_DNA"/>
</dbReference>
<comment type="caution">
    <text evidence="1">The sequence shown here is derived from an EMBL/GenBank/DDBJ whole genome shotgun (WGS) entry which is preliminary data.</text>
</comment>
<accession>A0A9W6XWE4</accession>
<evidence type="ECO:0000313" key="2">
    <source>
        <dbReference type="Proteomes" id="UP001165121"/>
    </source>
</evidence>
<dbReference type="Proteomes" id="UP001165121">
    <property type="component" value="Unassembled WGS sequence"/>
</dbReference>